<feature type="transmembrane region" description="Helical" evidence="1">
    <location>
        <begin position="147"/>
        <end position="169"/>
    </location>
</feature>
<organism evidence="2">
    <name type="scientific">uncultured Acidimicrobiales bacterium</name>
    <dbReference type="NCBI Taxonomy" id="310071"/>
    <lineage>
        <taxon>Bacteria</taxon>
        <taxon>Bacillati</taxon>
        <taxon>Actinomycetota</taxon>
        <taxon>Acidimicrobiia</taxon>
        <taxon>Acidimicrobiales</taxon>
        <taxon>environmental samples</taxon>
    </lineage>
</organism>
<protein>
    <recommendedName>
        <fullName evidence="3">Energy-coupling factor transporter transmembrane protein EcfT</fullName>
    </recommendedName>
</protein>
<feature type="transmembrane region" description="Helical" evidence="1">
    <location>
        <begin position="288"/>
        <end position="312"/>
    </location>
</feature>
<feature type="transmembrane region" description="Helical" evidence="1">
    <location>
        <begin position="30"/>
        <end position="48"/>
    </location>
</feature>
<proteinExistence type="predicted"/>
<keyword evidence="1" id="KW-0812">Transmembrane</keyword>
<name>A0A6J4IFU8_9ACTN</name>
<reference evidence="2" key="1">
    <citation type="submission" date="2020-02" db="EMBL/GenBank/DDBJ databases">
        <authorList>
            <person name="Meier V. D."/>
        </authorList>
    </citation>
    <scope>NUCLEOTIDE SEQUENCE</scope>
    <source>
        <strain evidence="2">AVDCRST_MAG50</strain>
    </source>
</reference>
<feature type="transmembrane region" description="Helical" evidence="1">
    <location>
        <begin position="93"/>
        <end position="112"/>
    </location>
</feature>
<dbReference type="PANTHER" id="PTHR33514:SF15">
    <property type="entry name" value="COBALT TRANSPORT PROTEIN"/>
    <property type="match status" value="1"/>
</dbReference>
<feature type="transmembrane region" description="Helical" evidence="1">
    <location>
        <begin position="55"/>
        <end position="73"/>
    </location>
</feature>
<evidence type="ECO:0008006" key="3">
    <source>
        <dbReference type="Google" id="ProtNLM"/>
    </source>
</evidence>
<feature type="transmembrane region" description="Helical" evidence="1">
    <location>
        <begin position="254"/>
        <end position="276"/>
    </location>
</feature>
<evidence type="ECO:0000313" key="2">
    <source>
        <dbReference type="EMBL" id="CAA9250920.1"/>
    </source>
</evidence>
<evidence type="ECO:0000256" key="1">
    <source>
        <dbReference type="SAM" id="Phobius"/>
    </source>
</evidence>
<feature type="transmembrane region" description="Helical" evidence="1">
    <location>
        <begin position="324"/>
        <end position="346"/>
    </location>
</feature>
<feature type="transmembrane region" description="Helical" evidence="1">
    <location>
        <begin position="119"/>
        <end position="135"/>
    </location>
</feature>
<dbReference type="EMBL" id="CADCTF010000109">
    <property type="protein sequence ID" value="CAA9250920.1"/>
    <property type="molecule type" value="Genomic_DNA"/>
</dbReference>
<gene>
    <name evidence="2" type="ORF">AVDCRST_MAG50-2232</name>
</gene>
<dbReference type="AlphaFoldDB" id="A0A6J4IFU8"/>
<keyword evidence="1" id="KW-1133">Transmembrane helix</keyword>
<dbReference type="PANTHER" id="PTHR33514">
    <property type="entry name" value="PROTEIN ABCI12, CHLOROPLASTIC"/>
    <property type="match status" value="1"/>
</dbReference>
<sequence>MDARQPLHALTWLVWALAAAASVQLAPNPLYVALVLAISAAVVATNALDSPLAKGFPLLVGLGLTFALVRVVLTVATTHGVGDVLFSLPSARLPQILGGFTVGGTVEVPVLLQSASEGLVIVGVLAAFAAFNAVVSHHELVRSAPAAFFELGLVLTVSLAFVPVTLQAIGAVREADKARTGGRIVRRGRLVRQAVPLLETGMERAVSLAESMDSRGFGHQAPTRHEAVGGWLGVGALLSLAGTFLALVGGAPPVSAALLVALGAGLFAAAVALTSAGRRRVRYRPRHLVLTDWLVLSAAIAAPATLAMLSVLHDDTLRWSVSPLALPSVSAPAVVALLALALPAFLRPPNGVAPR</sequence>
<dbReference type="GO" id="GO:0005886">
    <property type="term" value="C:plasma membrane"/>
    <property type="evidence" value="ECO:0007669"/>
    <property type="project" value="TreeGrafter"/>
</dbReference>
<keyword evidence="1" id="KW-0472">Membrane</keyword>
<feature type="transmembrane region" description="Helical" evidence="1">
    <location>
        <begin position="228"/>
        <end position="248"/>
    </location>
</feature>
<accession>A0A6J4IFU8</accession>